<proteinExistence type="predicted"/>
<name>A0A4Z1I875_9HELO</name>
<dbReference type="EMBL" id="PQXM01001325">
    <property type="protein sequence ID" value="TGO57778.1"/>
    <property type="molecule type" value="Genomic_DNA"/>
</dbReference>
<sequence>MIIEPVNRPPTPAPAIARPTISILLLLAVAQRKELRIDLLVRGSDSGSGDYLPKLKDGNGSQEGCNAAFTSAITHKYKP</sequence>
<comment type="caution">
    <text evidence="1">The sequence shown here is derived from an EMBL/GenBank/DDBJ whole genome shotgun (WGS) entry which is preliminary data.</text>
</comment>
<evidence type="ECO:0000313" key="1">
    <source>
        <dbReference type="EMBL" id="TGO57778.1"/>
    </source>
</evidence>
<accession>A0A4Z1I875</accession>
<dbReference type="AlphaFoldDB" id="A0A4Z1I875"/>
<protein>
    <submittedName>
        <fullName evidence="1">Uncharacterized protein</fullName>
    </submittedName>
</protein>
<reference evidence="1 2" key="1">
    <citation type="submission" date="2017-12" db="EMBL/GenBank/DDBJ databases">
        <title>Comparative genomics of Botrytis spp.</title>
        <authorList>
            <person name="Valero-Jimenez C.A."/>
            <person name="Tapia P."/>
            <person name="Veloso J."/>
            <person name="Silva-Moreno E."/>
            <person name="Staats M."/>
            <person name="Valdes J.H."/>
            <person name="Van Kan J.A.L."/>
        </authorList>
    </citation>
    <scope>NUCLEOTIDE SEQUENCE [LARGE SCALE GENOMIC DNA]</scope>
    <source>
        <strain evidence="1 2">Be9601</strain>
    </source>
</reference>
<dbReference type="Proteomes" id="UP000297229">
    <property type="component" value="Unassembled WGS sequence"/>
</dbReference>
<keyword evidence="2" id="KW-1185">Reference proteome</keyword>
<gene>
    <name evidence="1" type="ORF">BELL_1327g00020</name>
</gene>
<organism evidence="1 2">
    <name type="scientific">Botrytis elliptica</name>
    <dbReference type="NCBI Taxonomy" id="278938"/>
    <lineage>
        <taxon>Eukaryota</taxon>
        <taxon>Fungi</taxon>
        <taxon>Dikarya</taxon>
        <taxon>Ascomycota</taxon>
        <taxon>Pezizomycotina</taxon>
        <taxon>Leotiomycetes</taxon>
        <taxon>Helotiales</taxon>
        <taxon>Sclerotiniaceae</taxon>
        <taxon>Botrytis</taxon>
    </lineage>
</organism>
<evidence type="ECO:0000313" key="2">
    <source>
        <dbReference type="Proteomes" id="UP000297229"/>
    </source>
</evidence>